<keyword evidence="2" id="KW-1185">Reference proteome</keyword>
<dbReference type="PANTHER" id="PTHR41247:SF1">
    <property type="entry name" value="HTH-TYPE TRANSCRIPTIONAL REPRESSOR YCNK"/>
    <property type="match status" value="1"/>
</dbReference>
<dbReference type="PATRIC" id="fig|1123057.7.peg.2369"/>
<organism evidence="1 2">
    <name type="scientific">Rhodonellum psychrophilum GCM71 = DSM 17998</name>
    <dbReference type="NCBI Taxonomy" id="1123057"/>
    <lineage>
        <taxon>Bacteria</taxon>
        <taxon>Pseudomonadati</taxon>
        <taxon>Bacteroidota</taxon>
        <taxon>Cytophagia</taxon>
        <taxon>Cytophagales</taxon>
        <taxon>Cytophagaceae</taxon>
        <taxon>Rhodonellum</taxon>
    </lineage>
</organism>
<name>U5C3H1_9BACT</name>
<protein>
    <submittedName>
        <fullName evidence="1">Uncharacterized protein</fullName>
    </submittedName>
</protein>
<gene>
    <name evidence="1" type="ORF">P872_04340</name>
</gene>
<reference evidence="1 2" key="1">
    <citation type="journal article" date="2013" name="Genome Announc.">
        <title>Draft Genome Sequence of the Psychrophilic and Alkaliphilic Rhodonellum psychrophilum Strain GCM71T.</title>
        <authorList>
            <person name="Hauptmann A.L."/>
            <person name="Glaring M.A."/>
            <person name="Hallin P.F."/>
            <person name="Prieme A."/>
            <person name="Stougaard P."/>
        </authorList>
    </citation>
    <scope>NUCLEOTIDE SEQUENCE [LARGE SCALE GENOMIC DNA]</scope>
    <source>
        <strain evidence="1 2">GCM71</strain>
    </source>
</reference>
<dbReference type="eggNOG" id="COG4314">
    <property type="taxonomic scope" value="Bacteria"/>
</dbReference>
<dbReference type="InterPro" id="IPR008719">
    <property type="entry name" value="N2O_reductase_NosL"/>
</dbReference>
<dbReference type="EMBL" id="AWXR01000022">
    <property type="protein sequence ID" value="ERM82752.1"/>
    <property type="molecule type" value="Genomic_DNA"/>
</dbReference>
<accession>U5C3H1</accession>
<proteinExistence type="predicted"/>
<dbReference type="AlphaFoldDB" id="U5C3H1"/>
<sequence>MFLASCNVEPRAIRYGEEICHHCKMKLMDPHFGAEVLTEKGKIFIFDDVNCLMTFLESNKIPAENIKKILVADYHSPESLIDASNSFYLKSEQFKTPMASSIAAFGDYETLKEYKTKHGGIYLAWGELMTQFK</sequence>
<evidence type="ECO:0000313" key="1">
    <source>
        <dbReference type="EMBL" id="ERM82752.1"/>
    </source>
</evidence>
<dbReference type="SUPFAM" id="SSF160387">
    <property type="entry name" value="NosL/MerB-like"/>
    <property type="match status" value="1"/>
</dbReference>
<comment type="caution">
    <text evidence="1">The sequence shown here is derived from an EMBL/GenBank/DDBJ whole genome shotgun (WGS) entry which is preliminary data.</text>
</comment>
<dbReference type="PANTHER" id="PTHR41247">
    <property type="entry name" value="HTH-TYPE TRANSCRIPTIONAL REPRESSOR YCNK"/>
    <property type="match status" value="1"/>
</dbReference>
<dbReference type="Pfam" id="PF05573">
    <property type="entry name" value="NosL"/>
    <property type="match status" value="1"/>
</dbReference>
<evidence type="ECO:0000313" key="2">
    <source>
        <dbReference type="Proteomes" id="UP000016843"/>
    </source>
</evidence>
<dbReference type="Proteomes" id="UP000016843">
    <property type="component" value="Unassembled WGS sequence"/>
</dbReference>